<comment type="function">
    <text evidence="1">Transfers mannosyl residues to the hydroxyl group of serine or threonine residues.</text>
</comment>
<dbReference type="SUPFAM" id="SSF48452">
    <property type="entry name" value="TPR-like"/>
    <property type="match status" value="1"/>
</dbReference>
<evidence type="ECO:0000256" key="14">
    <source>
        <dbReference type="ARBA" id="ARBA00045085"/>
    </source>
</evidence>
<comment type="catalytic activity">
    <reaction evidence="15">
        <text>a di-trans,poly-cis-dolichyl beta-D-mannosyl phosphate + L-seryl-[protein] = 3-O-(alpha-D-mannosyl)-L-seryl-[protein] + a di-trans,poly-cis-dolichyl phosphate + H(+)</text>
        <dbReference type="Rhea" id="RHEA:17377"/>
        <dbReference type="Rhea" id="RHEA-COMP:9863"/>
        <dbReference type="Rhea" id="RHEA-COMP:13546"/>
        <dbReference type="Rhea" id="RHEA-COMP:19498"/>
        <dbReference type="Rhea" id="RHEA-COMP:19501"/>
        <dbReference type="ChEBI" id="CHEBI:15378"/>
        <dbReference type="ChEBI" id="CHEBI:29999"/>
        <dbReference type="ChEBI" id="CHEBI:57683"/>
        <dbReference type="ChEBI" id="CHEBI:58211"/>
        <dbReference type="ChEBI" id="CHEBI:137321"/>
        <dbReference type="EC" id="2.4.1.109"/>
    </reaction>
</comment>
<dbReference type="InterPro" id="IPR013618">
    <property type="entry name" value="TMTC_DUF1736"/>
</dbReference>
<name>A0AAV4MA29_CAEEX</name>
<dbReference type="GO" id="GO:0016020">
    <property type="term" value="C:membrane"/>
    <property type="evidence" value="ECO:0007669"/>
    <property type="project" value="UniProtKB-SubCell"/>
</dbReference>
<organism evidence="19 20">
    <name type="scientific">Caerostris extrusa</name>
    <name type="common">Bark spider</name>
    <name type="synonym">Caerostris bankana</name>
    <dbReference type="NCBI Taxonomy" id="172846"/>
    <lineage>
        <taxon>Eukaryota</taxon>
        <taxon>Metazoa</taxon>
        <taxon>Ecdysozoa</taxon>
        <taxon>Arthropoda</taxon>
        <taxon>Chelicerata</taxon>
        <taxon>Arachnida</taxon>
        <taxon>Araneae</taxon>
        <taxon>Araneomorphae</taxon>
        <taxon>Entelegynae</taxon>
        <taxon>Araneoidea</taxon>
        <taxon>Araneidae</taxon>
        <taxon>Caerostris</taxon>
    </lineage>
</organism>
<evidence type="ECO:0000256" key="9">
    <source>
        <dbReference type="ARBA" id="ARBA00022737"/>
    </source>
</evidence>
<comment type="similarity">
    <text evidence="5">Belongs to the TMTC family.</text>
</comment>
<evidence type="ECO:0000256" key="15">
    <source>
        <dbReference type="ARBA" id="ARBA00045102"/>
    </source>
</evidence>
<dbReference type="Gene3D" id="1.25.40.10">
    <property type="entry name" value="Tetratricopeptide repeat domain"/>
    <property type="match status" value="1"/>
</dbReference>
<keyword evidence="9" id="KW-0677">Repeat</keyword>
<dbReference type="EC" id="2.4.1.109" evidence="6"/>
<dbReference type="InterPro" id="IPR019734">
    <property type="entry name" value="TPR_rpt"/>
</dbReference>
<keyword evidence="7" id="KW-0808">Transferase</keyword>
<feature type="transmembrane region" description="Helical" evidence="17">
    <location>
        <begin position="224"/>
        <end position="248"/>
    </location>
</feature>
<protein>
    <recommendedName>
        <fullName evidence="6">dolichyl-phosphate-mannose--protein mannosyltransferase</fullName>
        <ecNumber evidence="6">2.4.1.109</ecNumber>
    </recommendedName>
</protein>
<keyword evidence="13 17" id="KW-0472">Membrane</keyword>
<proteinExistence type="inferred from homology"/>
<evidence type="ECO:0000256" key="3">
    <source>
        <dbReference type="ARBA" id="ARBA00004240"/>
    </source>
</evidence>
<evidence type="ECO:0000256" key="8">
    <source>
        <dbReference type="ARBA" id="ARBA00022692"/>
    </source>
</evidence>
<keyword evidence="11" id="KW-0256">Endoplasmic reticulum</keyword>
<dbReference type="PROSITE" id="PS50293">
    <property type="entry name" value="TPR_REGION"/>
    <property type="match status" value="1"/>
</dbReference>
<comment type="catalytic activity">
    <reaction evidence="14">
        <text>a di-trans,poly-cis-dolichyl beta-D-mannosyl phosphate + L-threonyl-[protein] = 3-O-(alpha-D-mannosyl)-L-threonyl-[protein] + a di-trans,poly-cis-dolichyl phosphate + H(+)</text>
        <dbReference type="Rhea" id="RHEA:53396"/>
        <dbReference type="Rhea" id="RHEA-COMP:11060"/>
        <dbReference type="Rhea" id="RHEA-COMP:13547"/>
        <dbReference type="Rhea" id="RHEA-COMP:19498"/>
        <dbReference type="Rhea" id="RHEA-COMP:19501"/>
        <dbReference type="ChEBI" id="CHEBI:15378"/>
        <dbReference type="ChEBI" id="CHEBI:30013"/>
        <dbReference type="ChEBI" id="CHEBI:57683"/>
        <dbReference type="ChEBI" id="CHEBI:58211"/>
        <dbReference type="ChEBI" id="CHEBI:137323"/>
        <dbReference type="EC" id="2.4.1.109"/>
    </reaction>
</comment>
<dbReference type="EMBL" id="BPLR01002007">
    <property type="protein sequence ID" value="GIX68931.1"/>
    <property type="molecule type" value="Genomic_DNA"/>
</dbReference>
<feature type="transmembrane region" description="Helical" evidence="17">
    <location>
        <begin position="114"/>
        <end position="133"/>
    </location>
</feature>
<evidence type="ECO:0000256" key="11">
    <source>
        <dbReference type="ARBA" id="ARBA00022824"/>
    </source>
</evidence>
<dbReference type="SMART" id="SM00028">
    <property type="entry name" value="TPR"/>
    <property type="match status" value="2"/>
</dbReference>
<gene>
    <name evidence="19" type="primary">TMTC3</name>
    <name evidence="19" type="ORF">CEXT_545321</name>
</gene>
<evidence type="ECO:0000256" key="4">
    <source>
        <dbReference type="ARBA" id="ARBA00004922"/>
    </source>
</evidence>
<feature type="domain" description="DUF1736" evidence="18">
    <location>
        <begin position="136"/>
        <end position="207"/>
    </location>
</feature>
<evidence type="ECO:0000256" key="10">
    <source>
        <dbReference type="ARBA" id="ARBA00022803"/>
    </source>
</evidence>
<dbReference type="GO" id="GO:0005783">
    <property type="term" value="C:endoplasmic reticulum"/>
    <property type="evidence" value="ECO:0007669"/>
    <property type="project" value="UniProtKB-SubCell"/>
</dbReference>
<evidence type="ECO:0000256" key="1">
    <source>
        <dbReference type="ARBA" id="ARBA00003582"/>
    </source>
</evidence>
<dbReference type="PANTHER" id="PTHR44395:SF1">
    <property type="entry name" value="PROTEIN O-MANNOSYL-TRANSFERASE TMTC3"/>
    <property type="match status" value="1"/>
</dbReference>
<keyword evidence="20" id="KW-1185">Reference proteome</keyword>
<feature type="transmembrane region" description="Helical" evidence="17">
    <location>
        <begin position="195"/>
        <end position="212"/>
    </location>
</feature>
<evidence type="ECO:0000256" key="12">
    <source>
        <dbReference type="ARBA" id="ARBA00022989"/>
    </source>
</evidence>
<evidence type="ECO:0000313" key="20">
    <source>
        <dbReference type="Proteomes" id="UP001054945"/>
    </source>
</evidence>
<comment type="pathway">
    <text evidence="4">Protein modification; protein glycosylation.</text>
</comment>
<comment type="subcellular location">
    <subcellularLocation>
        <location evidence="3">Endoplasmic reticulum</location>
    </subcellularLocation>
    <subcellularLocation>
        <location evidence="2">Membrane</location>
        <topology evidence="2">Multi-pass membrane protein</topology>
    </subcellularLocation>
</comment>
<evidence type="ECO:0000259" key="18">
    <source>
        <dbReference type="Pfam" id="PF08409"/>
    </source>
</evidence>
<dbReference type="InterPro" id="IPR011990">
    <property type="entry name" value="TPR-like_helical_dom_sf"/>
</dbReference>
<dbReference type="Proteomes" id="UP001054945">
    <property type="component" value="Unassembled WGS sequence"/>
</dbReference>
<feature type="transmembrane region" description="Helical" evidence="17">
    <location>
        <begin position="282"/>
        <end position="299"/>
    </location>
</feature>
<keyword evidence="8 17" id="KW-0812">Transmembrane</keyword>
<feature type="transmembrane region" description="Helical" evidence="17">
    <location>
        <begin position="254"/>
        <end position="273"/>
    </location>
</feature>
<evidence type="ECO:0000256" key="2">
    <source>
        <dbReference type="ARBA" id="ARBA00004141"/>
    </source>
</evidence>
<evidence type="ECO:0000256" key="17">
    <source>
        <dbReference type="SAM" id="Phobius"/>
    </source>
</evidence>
<evidence type="ECO:0000256" key="13">
    <source>
        <dbReference type="ARBA" id="ARBA00023136"/>
    </source>
</evidence>
<sequence>MVKALQSKKTWMTSNMSRAPNPPPVYVAVKWLNIGLKMLCCTIMHKPHVLQNCVTVHPTQVILPFSPTITPIVAYYNSFEFVITLKKQTILHVSGIAQYHNEVEICVRLREAGLRMAALVAFSVFLLLLRISVMGSQLPVFTKFDNPAAAAQTPIRQLTMHYLVALNSWLLLFPCDLCCDWTMSTVALVTSAFDVRNVATLTFYSVFCKLLWKSLWEYEVRSKTVLMSAALLAFPFLPASNLFFPVGFVVAERVLYTPSMGFCLLVSYGWSLLHNRIKFKSLSWCFILFVVFIFAAKTIRRNLDWQNEYTIFMAGLRVNQRNAKLYNNVGHSLESQGRYLEALKYFQDAIKVQPDDIGAYINVGRTYHHLHMYNEAEKAFLQKRALLLSLPLCSIHRFVVITDHRANLNRCPDLRAEN</sequence>
<dbReference type="Pfam" id="PF13424">
    <property type="entry name" value="TPR_12"/>
    <property type="match status" value="1"/>
</dbReference>
<reference evidence="19 20" key="1">
    <citation type="submission" date="2021-06" db="EMBL/GenBank/DDBJ databases">
        <title>Caerostris extrusa draft genome.</title>
        <authorList>
            <person name="Kono N."/>
            <person name="Arakawa K."/>
        </authorList>
    </citation>
    <scope>NUCLEOTIDE SEQUENCE [LARGE SCALE GENOMIC DNA]</scope>
</reference>
<evidence type="ECO:0000256" key="5">
    <source>
        <dbReference type="ARBA" id="ARBA00007882"/>
    </source>
</evidence>
<accession>A0AAV4MA29</accession>
<dbReference type="Pfam" id="PF08409">
    <property type="entry name" value="TMTC_DUF1736"/>
    <property type="match status" value="1"/>
</dbReference>
<evidence type="ECO:0000256" key="7">
    <source>
        <dbReference type="ARBA" id="ARBA00022679"/>
    </source>
</evidence>
<keyword evidence="10 16" id="KW-0802">TPR repeat</keyword>
<feature type="repeat" description="TPR" evidence="16">
    <location>
        <begin position="323"/>
        <end position="356"/>
    </location>
</feature>
<evidence type="ECO:0000256" key="16">
    <source>
        <dbReference type="PROSITE-ProRule" id="PRU00339"/>
    </source>
</evidence>
<evidence type="ECO:0000313" key="19">
    <source>
        <dbReference type="EMBL" id="GIX68931.1"/>
    </source>
</evidence>
<keyword evidence="12 17" id="KW-1133">Transmembrane helix</keyword>
<dbReference type="PROSITE" id="PS50005">
    <property type="entry name" value="TPR"/>
    <property type="match status" value="1"/>
</dbReference>
<dbReference type="GO" id="GO:0004169">
    <property type="term" value="F:dolichyl-phosphate-mannose-protein mannosyltransferase activity"/>
    <property type="evidence" value="ECO:0007669"/>
    <property type="project" value="UniProtKB-EC"/>
</dbReference>
<dbReference type="PANTHER" id="PTHR44395">
    <property type="match status" value="1"/>
</dbReference>
<comment type="caution">
    <text evidence="19">The sequence shown here is derived from an EMBL/GenBank/DDBJ whole genome shotgun (WGS) entry which is preliminary data.</text>
</comment>
<dbReference type="AlphaFoldDB" id="A0AAV4MA29"/>
<evidence type="ECO:0000256" key="6">
    <source>
        <dbReference type="ARBA" id="ARBA00012839"/>
    </source>
</evidence>